<dbReference type="RefSeq" id="WP_047765628.1">
    <property type="nucleotide sequence ID" value="NZ_LAQL01000016.1"/>
</dbReference>
<dbReference type="EMBL" id="LAQL01000016">
    <property type="protein sequence ID" value="KLN59396.1"/>
    <property type="molecule type" value="Genomic_DNA"/>
</dbReference>
<comment type="caution">
    <text evidence="2">The sequence shown here is derived from an EMBL/GenBank/DDBJ whole genome shotgun (WGS) entry which is preliminary data.</text>
</comment>
<dbReference type="Pfam" id="PF06114">
    <property type="entry name" value="Peptidase_M78"/>
    <property type="match status" value="1"/>
</dbReference>
<dbReference type="InterPro" id="IPR010359">
    <property type="entry name" value="IrrE_HExxH"/>
</dbReference>
<dbReference type="AlphaFoldDB" id="A0A0H2MB62"/>
<feature type="domain" description="IrrE N-terminal-like" evidence="1">
    <location>
        <begin position="269"/>
        <end position="401"/>
    </location>
</feature>
<reference evidence="2 3" key="1">
    <citation type="submission" date="2015-03" db="EMBL/GenBank/DDBJ databases">
        <title>Genome Sequence of Kiloniella spongiae MEBiC09566, isolated from a marine sponge.</title>
        <authorList>
            <person name="Shao Z."/>
            <person name="Wang L."/>
            <person name="Li X."/>
        </authorList>
    </citation>
    <scope>NUCLEOTIDE SEQUENCE [LARGE SCALE GENOMIC DNA]</scope>
    <source>
        <strain evidence="2 3">MEBiC09566</strain>
    </source>
</reference>
<proteinExistence type="predicted"/>
<dbReference type="PANTHER" id="PTHR43236:SF2">
    <property type="entry name" value="BLL0069 PROTEIN"/>
    <property type="match status" value="1"/>
</dbReference>
<dbReference type="InterPro" id="IPR052345">
    <property type="entry name" value="Rad_response_metalloprotease"/>
</dbReference>
<dbReference type="Proteomes" id="UP000035444">
    <property type="component" value="Unassembled WGS sequence"/>
</dbReference>
<protein>
    <recommendedName>
        <fullName evidence="1">IrrE N-terminal-like domain-containing protein</fullName>
    </recommendedName>
</protein>
<evidence type="ECO:0000313" key="2">
    <source>
        <dbReference type="EMBL" id="KLN59396.1"/>
    </source>
</evidence>
<name>A0A0H2MB62_9PROT</name>
<dbReference type="PANTHER" id="PTHR43236">
    <property type="entry name" value="ANTITOXIN HIGA1"/>
    <property type="match status" value="1"/>
</dbReference>
<evidence type="ECO:0000313" key="3">
    <source>
        <dbReference type="Proteomes" id="UP000035444"/>
    </source>
</evidence>
<evidence type="ECO:0000259" key="1">
    <source>
        <dbReference type="Pfam" id="PF06114"/>
    </source>
</evidence>
<sequence length="416" mass="48315">MNTTKKGKVLENRLYEYLLEQKEKGQLIYGIYAPSLCKIYKQKQYYCMKREGNITFDVVVEICREVTSEPHSKLIFECKNYTKKTIPESDVTDFSNKLSRIGMHDTKGIIITNTELQIGAKNLAESYHIGIAKFNNNGLEIVAERRSKQLYQDKHLKKQLFGNQQYTKSLKFSAYYDGKYHGSVQSLISWIISPKIDDKKTCNSDDVPFISHQEMEQKANKLLKCVQYREGAINLEEICSYLSIGLEWDSQQFFGDNGSEILGKADFSNKKITIYSHDRITRERFTISHEIGHFYLRHDKFLLSESIVKQDLFIGVKNTNKSDIDKLEYQANLFASCLLLPRNTFLRKTDEFRAIFDIRNKGHGDIYVDDQPCNISDFNKLLGALSDFFQVSTQAIEIRLKTLNKLVDERQQLTPW</sequence>
<keyword evidence="3" id="KW-1185">Reference proteome</keyword>
<organism evidence="2 3">
    <name type="scientific">Kiloniella spongiae</name>
    <dbReference type="NCBI Taxonomy" id="1489064"/>
    <lineage>
        <taxon>Bacteria</taxon>
        <taxon>Pseudomonadati</taxon>
        <taxon>Pseudomonadota</taxon>
        <taxon>Alphaproteobacteria</taxon>
        <taxon>Rhodospirillales</taxon>
        <taxon>Kiloniellaceae</taxon>
        <taxon>Kiloniella</taxon>
    </lineage>
</organism>
<accession>A0A0H2MB62</accession>
<dbReference type="OrthoDB" id="9794834at2"/>
<dbReference type="Gene3D" id="1.10.10.2910">
    <property type="match status" value="1"/>
</dbReference>
<dbReference type="STRING" id="1489064.WH96_18030"/>
<gene>
    <name evidence="2" type="ORF">WH96_18030</name>
</gene>